<dbReference type="EMBL" id="CAJVPT010002386">
    <property type="protein sequence ID" value="CAG8480278.1"/>
    <property type="molecule type" value="Genomic_DNA"/>
</dbReference>
<reference evidence="1" key="1">
    <citation type="submission" date="2021-06" db="EMBL/GenBank/DDBJ databases">
        <authorList>
            <person name="Kallberg Y."/>
            <person name="Tangrot J."/>
            <person name="Rosling A."/>
        </authorList>
    </citation>
    <scope>NUCLEOTIDE SEQUENCE</scope>
    <source>
        <strain evidence="1">CL356</strain>
    </source>
</reference>
<evidence type="ECO:0000313" key="1">
    <source>
        <dbReference type="EMBL" id="CAG8480278.1"/>
    </source>
</evidence>
<organism evidence="1 2">
    <name type="scientific">Acaulospora colombiana</name>
    <dbReference type="NCBI Taxonomy" id="27376"/>
    <lineage>
        <taxon>Eukaryota</taxon>
        <taxon>Fungi</taxon>
        <taxon>Fungi incertae sedis</taxon>
        <taxon>Mucoromycota</taxon>
        <taxon>Glomeromycotina</taxon>
        <taxon>Glomeromycetes</taxon>
        <taxon>Diversisporales</taxon>
        <taxon>Acaulosporaceae</taxon>
        <taxon>Acaulospora</taxon>
    </lineage>
</organism>
<dbReference type="Proteomes" id="UP000789525">
    <property type="component" value="Unassembled WGS sequence"/>
</dbReference>
<keyword evidence="2" id="KW-1185">Reference proteome</keyword>
<accession>A0ACA9KL06</accession>
<protein>
    <submittedName>
        <fullName evidence="1">6634_t:CDS:1</fullName>
    </submittedName>
</protein>
<proteinExistence type="predicted"/>
<gene>
    <name evidence="1" type="ORF">ACOLOM_LOCUS1961</name>
</gene>
<comment type="caution">
    <text evidence="1">The sequence shown here is derived from an EMBL/GenBank/DDBJ whole genome shotgun (WGS) entry which is preliminary data.</text>
</comment>
<sequence length="204" mass="24778">MSDNNTQPHAKWFKILFKTLQQHETIIEFLSGDKPPEEFFDIINNDNIIKVMKNDLKEIYYWFKNDKKKIINKAIQYMHKKFKENNNIRDIDKKERDKFKNDFNNIDDQKKLEWKMQNELLTDIKEKLPEFPYVYEYGWKYKKGVSNLILTNGKGHYKRAFINQYCEQGYVEQHGHRIDIIAVIVMGITDEEHVNKHWPELFDK</sequence>
<evidence type="ECO:0000313" key="2">
    <source>
        <dbReference type="Proteomes" id="UP000789525"/>
    </source>
</evidence>
<name>A0ACA9KL06_9GLOM</name>